<dbReference type="PANTHER" id="PTHR10775">
    <property type="entry name" value="OS08G0208400 PROTEIN"/>
    <property type="match status" value="1"/>
</dbReference>
<dbReference type="InterPro" id="IPR025452">
    <property type="entry name" value="DUF4218"/>
</dbReference>
<evidence type="ECO:0000256" key="5">
    <source>
        <dbReference type="ARBA" id="ARBA00022525"/>
    </source>
</evidence>
<evidence type="ECO:0000313" key="10">
    <source>
        <dbReference type="EMBL" id="KAG7616546.1"/>
    </source>
</evidence>
<evidence type="ECO:0000259" key="9">
    <source>
        <dbReference type="PROSITE" id="PS51762"/>
    </source>
</evidence>
<keyword evidence="3" id="KW-0134">Cell wall</keyword>
<feature type="compositionally biased region" description="Basic residues" evidence="8">
    <location>
        <begin position="1778"/>
        <end position="1791"/>
    </location>
</feature>
<dbReference type="InterPro" id="IPR004242">
    <property type="entry name" value="Transposase_21"/>
</dbReference>
<feature type="region of interest" description="Disordered" evidence="8">
    <location>
        <begin position="1463"/>
        <end position="1499"/>
    </location>
</feature>
<feature type="region of interest" description="Disordered" evidence="8">
    <location>
        <begin position="1770"/>
        <end position="1800"/>
    </location>
</feature>
<feature type="compositionally biased region" description="Polar residues" evidence="8">
    <location>
        <begin position="1121"/>
        <end position="1133"/>
    </location>
</feature>
<dbReference type="EMBL" id="JAEFBK010000004">
    <property type="protein sequence ID" value="KAG7616546.1"/>
    <property type="molecule type" value="Genomic_DNA"/>
</dbReference>
<comment type="subcellular location">
    <subcellularLocation>
        <location evidence="1">Secreted</location>
        <location evidence="1">Cell wall</location>
    </subcellularLocation>
    <subcellularLocation>
        <location evidence="2">Secreted</location>
        <location evidence="2">Extracellular space</location>
        <location evidence="2">Apoplast</location>
    </subcellularLocation>
</comment>
<keyword evidence="5" id="KW-0964">Secreted</keyword>
<dbReference type="GO" id="GO:0044042">
    <property type="term" value="P:glucan metabolic process"/>
    <property type="evidence" value="ECO:0007669"/>
    <property type="project" value="InterPro"/>
</dbReference>
<evidence type="ECO:0000256" key="7">
    <source>
        <dbReference type="ARBA" id="ARBA00023316"/>
    </source>
</evidence>
<dbReference type="Pfam" id="PF13952">
    <property type="entry name" value="DUF4216"/>
    <property type="match status" value="1"/>
</dbReference>
<evidence type="ECO:0000256" key="4">
    <source>
        <dbReference type="ARBA" id="ARBA00022523"/>
    </source>
</evidence>
<evidence type="ECO:0000256" key="2">
    <source>
        <dbReference type="ARBA" id="ARBA00004271"/>
    </source>
</evidence>
<gene>
    <name evidence="10" type="ORF">ISN45_At04g020090</name>
</gene>
<evidence type="ECO:0000256" key="1">
    <source>
        <dbReference type="ARBA" id="ARBA00004191"/>
    </source>
</evidence>
<dbReference type="GO" id="GO:0004553">
    <property type="term" value="F:hydrolase activity, hydrolyzing O-glycosyl compounds"/>
    <property type="evidence" value="ECO:0007669"/>
    <property type="project" value="InterPro"/>
</dbReference>
<name>A0A8T2E085_9BRAS</name>
<evidence type="ECO:0000256" key="8">
    <source>
        <dbReference type="SAM" id="MobiDB-lite"/>
    </source>
</evidence>
<dbReference type="Pfam" id="PF00722">
    <property type="entry name" value="Glyco_hydro_16"/>
    <property type="match status" value="1"/>
</dbReference>
<dbReference type="PROSITE" id="PS51762">
    <property type="entry name" value="GH16_2"/>
    <property type="match status" value="1"/>
</dbReference>
<dbReference type="Pfam" id="PF03004">
    <property type="entry name" value="Transposase_24"/>
    <property type="match status" value="1"/>
</dbReference>
<proteinExistence type="predicted"/>
<feature type="compositionally biased region" description="Polar residues" evidence="8">
    <location>
        <begin position="1039"/>
        <end position="1050"/>
    </location>
</feature>
<dbReference type="Pfam" id="PF13960">
    <property type="entry name" value="DUF4218"/>
    <property type="match status" value="1"/>
</dbReference>
<dbReference type="InterPro" id="IPR010713">
    <property type="entry name" value="XET_C"/>
</dbReference>
<feature type="region of interest" description="Disordered" evidence="8">
    <location>
        <begin position="1274"/>
        <end position="1307"/>
    </location>
</feature>
<keyword evidence="4" id="KW-0052">Apoplast</keyword>
<organism evidence="10 11">
    <name type="scientific">Arabidopsis thaliana x Arabidopsis arenosa</name>
    <dbReference type="NCBI Taxonomy" id="1240361"/>
    <lineage>
        <taxon>Eukaryota</taxon>
        <taxon>Viridiplantae</taxon>
        <taxon>Streptophyta</taxon>
        <taxon>Embryophyta</taxon>
        <taxon>Tracheophyta</taxon>
        <taxon>Spermatophyta</taxon>
        <taxon>Magnoliopsida</taxon>
        <taxon>eudicotyledons</taxon>
        <taxon>Gunneridae</taxon>
        <taxon>Pentapetalae</taxon>
        <taxon>rosids</taxon>
        <taxon>malvids</taxon>
        <taxon>Brassicales</taxon>
        <taxon>Brassicaceae</taxon>
        <taxon>Camelineae</taxon>
        <taxon>Arabidopsis</taxon>
    </lineage>
</organism>
<evidence type="ECO:0000313" key="11">
    <source>
        <dbReference type="Proteomes" id="UP000694240"/>
    </source>
</evidence>
<evidence type="ECO:0000256" key="3">
    <source>
        <dbReference type="ARBA" id="ARBA00022512"/>
    </source>
</evidence>
<keyword evidence="6" id="KW-0732">Signal</keyword>
<feature type="compositionally biased region" description="Low complexity" evidence="8">
    <location>
        <begin position="1097"/>
        <end position="1120"/>
    </location>
</feature>
<dbReference type="GO" id="GO:0016762">
    <property type="term" value="F:xyloglucan:xyloglucosyl transferase activity"/>
    <property type="evidence" value="ECO:0007669"/>
    <property type="project" value="InterPro"/>
</dbReference>
<feature type="region of interest" description="Disordered" evidence="8">
    <location>
        <begin position="1016"/>
        <end position="1133"/>
    </location>
</feature>
<keyword evidence="11" id="KW-1185">Reference proteome</keyword>
<dbReference type="InterPro" id="IPR004252">
    <property type="entry name" value="Probable_transposase_24"/>
</dbReference>
<dbReference type="GO" id="GO:0048046">
    <property type="term" value="C:apoplast"/>
    <property type="evidence" value="ECO:0007669"/>
    <property type="project" value="UniProtKB-SubCell"/>
</dbReference>
<protein>
    <submittedName>
        <fullName evidence="10">Xyloglucan endo-transglycosylase C-terminal</fullName>
    </submittedName>
</protein>
<feature type="domain" description="GH16" evidence="9">
    <location>
        <begin position="1468"/>
        <end position="1675"/>
    </location>
</feature>
<comment type="caution">
    <text evidence="10">The sequence shown here is derived from an EMBL/GenBank/DDBJ whole genome shotgun (WGS) entry which is preliminary data.</text>
</comment>
<feature type="compositionally biased region" description="Polar residues" evidence="8">
    <location>
        <begin position="1065"/>
        <end position="1092"/>
    </location>
</feature>
<evidence type="ECO:0000256" key="6">
    <source>
        <dbReference type="ARBA" id="ARBA00022729"/>
    </source>
</evidence>
<dbReference type="GO" id="GO:0071555">
    <property type="term" value="P:cell wall organization"/>
    <property type="evidence" value="ECO:0007669"/>
    <property type="project" value="UniProtKB-KW"/>
</dbReference>
<dbReference type="Proteomes" id="UP000694240">
    <property type="component" value="Chromosome 4"/>
</dbReference>
<reference evidence="10 11" key="1">
    <citation type="submission" date="2020-12" db="EMBL/GenBank/DDBJ databases">
        <title>Concerted genomic and epigenomic changes stabilize Arabidopsis allopolyploids.</title>
        <authorList>
            <person name="Chen Z."/>
        </authorList>
    </citation>
    <scope>NUCLEOTIDE SEQUENCE [LARGE SCALE GENOMIC DNA]</scope>
    <source>
        <strain evidence="10">Allo738</strain>
        <tissue evidence="10">Leaf</tissue>
    </source>
</reference>
<keyword evidence="7" id="KW-0961">Cell wall biogenesis/degradation</keyword>
<accession>A0A8T2E085</accession>
<sequence>MPNYYLWLRHGEGCRDSASSSNMNYGVVEPTDYYENYGHHQESDQGYNHENRFHDMVTDAFHETTAAFHENIIEEPNVDAQRFYDMLDAANQPIYEGCREGQSKLSLASRMMTIKADNNLSENCMDSWAELIKEYLPADNISAESYYEIQKLVSSLGLPSEMIDVCIDYCMIFWKDDENLQECRFCGKPRYQPTGGRTRVPYKRMWYLPITDRLKRLYQSERTAAKMRWHAEHSTVNGEVTHPSDAKAWKHFQTVYPDFASECRNVYLGLCTDGFSPFGMSGRQYSLWPVIVTPYNLPPNMCMQSEFLFLSILVPGPKHPKRALDVFLQPLIHELKNLWYEGVQTFDYSSKQNFNMRAMLMWTISDFPAYGMLSGWTTHGRLSCPYCMDRTDAFQLKHGRKSCWFDCHRRFLSMHHPYRKNKKLFRKNKVVRLPPPVYLSGNDLFENIDYYGAQETCKRGGNWHTPANMPDEYGSAHNWHKQSIFWQLPYWKDLLLRHNLDVMHIEKNFFDNFMHTLLNVQGKTKDSMKSRGKKALFEWVKAEVKFPDGYVSKFSRCVEQGQKFSGMKSHDCHVFMQRLLPFVFLELLPANVHDAIAGIGAFFRDLCTRTLTTDGIQQLDENIPVLLCNLEKVFPPTLFDVMEHLPIHLPHEAALGGPVQFRWMYPFERFMKTLKGKAKNLARVEGSIVAGSLTEETSHFTSYYFSPTVRTKKTRPRRYDDGCVAPSYNVPDVPDIFSQIGRLAGKLKEVWWEDHTYLRAAHNYILRNLDYIQPLERIFDTQIREAYPDLEEKDYETYKDRDFAGWLKYYVENGCGNEPLPLWLHELVQEPRGKITTAPMYFTRGYTFHTYSHGSQRATANYGIYVPAGDSDFYGVLQQIIEVEYPGLLNLKCILFKCDWYDPIIWRGVRVNNLGVVDINANRRYGKFEPYVLASQAEQVSFLPYPRLRVRREMWLSVVKVNPRGRIIGVVDDLVMQQERVGEVSIPNISTEDVSHIDPQNRQLEQVQDVSDEEMFGGNDYTRWLSQTSGSNPVGGDATSPSNTSAVQDNRQAHSRHSCRHSGSPAMSTGSPAMSTGSPAQSTGSPAISTGSPVLFSGSPSSPATGSPSTPASGSHSSPANQTSQPPSSRLNNLTLDELLVSPGREHLKKLHPKRPPGTLWFGEDGEVAATVRSIFEKDFKEPHANWTQTPSKVIDRWFETFAQIYNWDRSINARVRSEFDSKLKSRMCDQVCRWKGKWREIGDDAKPKWIDPEVWAALVKFWLDPKSEAKSINSRKARYHDPDGTGISKHRSGQTSFKARARKHSEKTGELTPDFLQVLEETHRKPDGSFTDGKSESIYKEVSSRIQELESELCVGENESSGSGGLSIHTKNKIYTEVAPRKKNRIYGVGSLQQEAASAHSGPPPPAEDPVLLAEKLAHAEAALQAQATQLQKSAEKMHQVFEYLAKKDPVFAAMLESENESTATNTEANRVSTPQTTPVTPLTGENMGDNPGNLIRSPDDRSVRLLLDKYTGSGFISSSMYQHGFFSSLIKLPGAYTAGIVVAFYTSNGDVFVKDHDELDIEFLGNLEGKPWRFQTNMYGNGSTNRGREERYRLWFDPSKEFHRYSILWTPTKIIFWVDDVPIREILRKGEMNGDYPQKPMSLYATIWDASSWATSGGKFGVDYTFSPFVSEFKDIALDGCNVSDSFPGENNNNNIGNYNNINCSVSDQFLMSNDYSTISPKQATAMRRFRERYMYYSYCYDTIRYSVPPPECVIVTAEKNRFRDTGRLKFGGSHPKVHKARKKRRRNRSTPVVSADL</sequence>
<dbReference type="PANTHER" id="PTHR10775:SF183">
    <property type="entry name" value="TRANSPOSON, EN_SPM-LIKE, TRANSPOSASE-ASSOCIATED DOMAIN PROTEIN-RELATED"/>
    <property type="match status" value="1"/>
</dbReference>
<dbReference type="InterPro" id="IPR000757">
    <property type="entry name" value="Beta-glucanase-like"/>
</dbReference>
<dbReference type="Pfam" id="PF02992">
    <property type="entry name" value="Transposase_21"/>
    <property type="match status" value="1"/>
</dbReference>
<dbReference type="InterPro" id="IPR025312">
    <property type="entry name" value="DUF4216"/>
</dbReference>
<dbReference type="Pfam" id="PF06955">
    <property type="entry name" value="XET_C"/>
    <property type="match status" value="1"/>
</dbReference>
<feature type="compositionally biased region" description="Polar residues" evidence="8">
    <location>
        <begin position="1472"/>
        <end position="1482"/>
    </location>
</feature>